<feature type="region of interest" description="Disordered" evidence="1">
    <location>
        <begin position="1"/>
        <end position="60"/>
    </location>
</feature>
<sequence>MGAARRSAQREPEPDPDPEPEPGVEPELFPPRVFAPSSEQPATPSDSAVSRAAATASRLD</sequence>
<organism evidence="2 5">
    <name type="scientific">Carbonactinospora thermoautotrophica</name>
    <dbReference type="NCBI Taxonomy" id="1469144"/>
    <lineage>
        <taxon>Bacteria</taxon>
        <taxon>Bacillati</taxon>
        <taxon>Actinomycetota</taxon>
        <taxon>Actinomycetes</taxon>
        <taxon>Kitasatosporales</taxon>
        <taxon>Carbonactinosporaceae</taxon>
        <taxon>Carbonactinospora</taxon>
    </lineage>
</organism>
<gene>
    <name evidence="2" type="ORF">TH66_16300</name>
    <name evidence="3" type="ORF">TR74_03600</name>
</gene>
<evidence type="ECO:0000313" key="2">
    <source>
        <dbReference type="EMBL" id="KWX00371.1"/>
    </source>
</evidence>
<dbReference type="EMBL" id="JYIK01000476">
    <property type="protein sequence ID" value="KWX10440.1"/>
    <property type="molecule type" value="Genomic_DNA"/>
</dbReference>
<reference evidence="4" key="2">
    <citation type="submission" date="2015-02" db="EMBL/GenBank/DDBJ databases">
        <title>Physiological reanalysis, assessment of diazotrophy, and genome sequences of multiple isolates of Streptomyces thermoautotrophicus.</title>
        <authorList>
            <person name="MacKellar D.C."/>
            <person name="Lieber L."/>
            <person name="Norman J."/>
            <person name="Bolger A."/>
            <person name="Tobin C."/>
            <person name="Murray J.W."/>
            <person name="Friesen M."/>
            <person name="Prell J."/>
        </authorList>
    </citation>
    <scope>NUCLEOTIDE SEQUENCE [LARGE SCALE GENOMIC DNA]</scope>
    <source>
        <strain evidence="4">UBT1</strain>
    </source>
</reference>
<dbReference type="AlphaFoldDB" id="A0A132MRB2"/>
<feature type="compositionally biased region" description="Acidic residues" evidence="1">
    <location>
        <begin position="14"/>
        <end position="24"/>
    </location>
</feature>
<evidence type="ECO:0000313" key="4">
    <source>
        <dbReference type="Proteomes" id="UP000070598"/>
    </source>
</evidence>
<accession>A0A132MRB2</accession>
<proteinExistence type="predicted"/>
<protein>
    <submittedName>
        <fullName evidence="2">Uncharacterized protein</fullName>
    </submittedName>
</protein>
<reference evidence="2 5" key="1">
    <citation type="submission" date="2015-02" db="EMBL/GenBank/DDBJ databases">
        <title>Physiological reanalysis, assessment of diazotrophy, and genome sequences of multiple isolates of Streptomyces thermoautotrophicus.</title>
        <authorList>
            <person name="MacKellar D.C."/>
            <person name="Lieber L."/>
            <person name="Norman J."/>
            <person name="Bolger A."/>
            <person name="Tobin C."/>
            <person name="Murray J.W."/>
            <person name="Prell J."/>
        </authorList>
    </citation>
    <scope>NUCLEOTIDE SEQUENCE [LARGE SCALE GENOMIC DNA]</scope>
    <source>
        <strain evidence="2 5">UBT1</strain>
    </source>
</reference>
<evidence type="ECO:0000313" key="5">
    <source>
        <dbReference type="Proteomes" id="UP000070659"/>
    </source>
</evidence>
<evidence type="ECO:0000256" key="1">
    <source>
        <dbReference type="SAM" id="MobiDB-lite"/>
    </source>
</evidence>
<dbReference type="EMBL" id="JYIJ01000018">
    <property type="protein sequence ID" value="KWX00371.1"/>
    <property type="molecule type" value="Genomic_DNA"/>
</dbReference>
<dbReference type="Proteomes" id="UP000070598">
    <property type="component" value="Unassembled WGS sequence"/>
</dbReference>
<name>A0A132MRB2_9ACTN</name>
<evidence type="ECO:0000313" key="3">
    <source>
        <dbReference type="EMBL" id="KWX10440.1"/>
    </source>
</evidence>
<feature type="compositionally biased region" description="Low complexity" evidence="1">
    <location>
        <begin position="45"/>
        <end position="60"/>
    </location>
</feature>
<dbReference type="Proteomes" id="UP000070659">
    <property type="component" value="Unassembled WGS sequence"/>
</dbReference>
<comment type="caution">
    <text evidence="2">The sequence shown here is derived from an EMBL/GenBank/DDBJ whole genome shotgun (WGS) entry which is preliminary data.</text>
</comment>